<feature type="transmembrane region" description="Helical" evidence="1">
    <location>
        <begin position="174"/>
        <end position="204"/>
    </location>
</feature>
<evidence type="ECO:0000256" key="1">
    <source>
        <dbReference type="SAM" id="Phobius"/>
    </source>
</evidence>
<organism evidence="2 3">
    <name type="scientific">Autumnicola psychrophila</name>
    <dbReference type="NCBI Taxonomy" id="3075592"/>
    <lineage>
        <taxon>Bacteria</taxon>
        <taxon>Pseudomonadati</taxon>
        <taxon>Bacteroidota</taxon>
        <taxon>Flavobacteriia</taxon>
        <taxon>Flavobacteriales</taxon>
        <taxon>Flavobacteriaceae</taxon>
        <taxon>Autumnicola</taxon>
    </lineage>
</organism>
<feature type="transmembrane region" description="Helical" evidence="1">
    <location>
        <begin position="225"/>
        <end position="243"/>
    </location>
</feature>
<protein>
    <recommendedName>
        <fullName evidence="4">Glycosyltransferase RgtA/B/C/D-like domain-containing protein</fullName>
    </recommendedName>
</protein>
<feature type="transmembrane region" description="Helical" evidence="1">
    <location>
        <begin position="370"/>
        <end position="387"/>
    </location>
</feature>
<feature type="transmembrane region" description="Helical" evidence="1">
    <location>
        <begin position="337"/>
        <end position="358"/>
    </location>
</feature>
<evidence type="ECO:0000313" key="2">
    <source>
        <dbReference type="EMBL" id="MDT0686579.1"/>
    </source>
</evidence>
<proteinExistence type="predicted"/>
<feature type="transmembrane region" description="Helical" evidence="1">
    <location>
        <begin position="95"/>
        <end position="115"/>
    </location>
</feature>
<feature type="transmembrane region" description="Helical" evidence="1">
    <location>
        <begin position="313"/>
        <end position="331"/>
    </location>
</feature>
<feature type="transmembrane region" description="Helical" evidence="1">
    <location>
        <begin position="421"/>
        <end position="439"/>
    </location>
</feature>
<dbReference type="RefSeq" id="WP_311499903.1">
    <property type="nucleotide sequence ID" value="NZ_JAVRHN010000006.1"/>
</dbReference>
<gene>
    <name evidence="2" type="ORF">RM541_09380</name>
</gene>
<keyword evidence="1" id="KW-0812">Transmembrane</keyword>
<comment type="caution">
    <text evidence="2">The sequence shown here is derived from an EMBL/GenBank/DDBJ whole genome shotgun (WGS) entry which is preliminary data.</text>
</comment>
<reference evidence="2 3" key="1">
    <citation type="submission" date="2023-09" db="EMBL/GenBank/DDBJ databases">
        <authorList>
            <person name="Rey-Velasco X."/>
        </authorList>
    </citation>
    <scope>NUCLEOTIDE SEQUENCE [LARGE SCALE GENOMIC DNA]</scope>
    <source>
        <strain evidence="2 3">F225</strain>
    </source>
</reference>
<name>A0ABU3DSX0_9FLAO</name>
<feature type="transmembrane region" description="Helical" evidence="1">
    <location>
        <begin position="393"/>
        <end position="414"/>
    </location>
</feature>
<feature type="transmembrane region" description="Helical" evidence="1">
    <location>
        <begin position="121"/>
        <end position="138"/>
    </location>
</feature>
<evidence type="ECO:0008006" key="4">
    <source>
        <dbReference type="Google" id="ProtNLM"/>
    </source>
</evidence>
<dbReference type="Proteomes" id="UP001253848">
    <property type="component" value="Unassembled WGS sequence"/>
</dbReference>
<sequence>MRSNNFLRTKGVFLLGLLIMLLKLFIIDMDPPVWKETLYQPIDEPYYVYPAYNYFETGDLFMADNAVVFGNSILLNVITYFSLDIFGDNYMGLRFSSILFGIIALFFFVLLLISVTSNVKLRYAVVLCFVLNFSFTTANIILEPTMVRMMAAIFCLWLVVRWKEKQAEVGKSLIWKSALICLLFLFSYPTNAFLVLAAYIALVLTKTPWQQENVKWINFNDFWKGSIYFGIGGLISLFIYFLINLSLDVDMLSDIFDRGSKYEGRTGFNPRGLVVNFFKLVLANSFRFNPLWLVVSVLAIAGVFLSKWKRFSFTVFATLLFVGSFMLQTIFVNDFPWRKLIILLPFLLLLVANGCEAIWDNRNNINKKRLISITASSLLVLMLLIYWEQVFFNSHLVPLVTTALGIILIFYAIVRKVNSKTVPVVLFVLLLLPEIYYTMQHYLINPTYHYKNMYKSLSKYDGYNFIGGSSMGFRVYNQTVPLLSKYLYYDRMDEYWNDTEKLSHNGQKDYSIDYDFLEEEYRKIGFKPVKLLMPAENSVSDKDIILYEEIEVK</sequence>
<feature type="transmembrane region" description="Helical" evidence="1">
    <location>
        <begin position="12"/>
        <end position="29"/>
    </location>
</feature>
<accession>A0ABU3DSX0</accession>
<dbReference type="EMBL" id="JAVRHN010000006">
    <property type="protein sequence ID" value="MDT0686579.1"/>
    <property type="molecule type" value="Genomic_DNA"/>
</dbReference>
<evidence type="ECO:0000313" key="3">
    <source>
        <dbReference type="Proteomes" id="UP001253848"/>
    </source>
</evidence>
<keyword evidence="1" id="KW-0472">Membrane</keyword>
<keyword evidence="1" id="KW-1133">Transmembrane helix</keyword>
<keyword evidence="3" id="KW-1185">Reference proteome</keyword>
<feature type="transmembrane region" description="Helical" evidence="1">
    <location>
        <begin position="288"/>
        <end position="306"/>
    </location>
</feature>